<proteinExistence type="predicted"/>
<reference evidence="3" key="1">
    <citation type="submission" date="2022-08" db="EMBL/GenBank/DDBJ databases">
        <authorList>
            <person name="Kallberg Y."/>
            <person name="Tangrot J."/>
            <person name="Rosling A."/>
        </authorList>
    </citation>
    <scope>NUCLEOTIDE SEQUENCE</scope>
    <source>
        <strain evidence="3">Wild A</strain>
    </source>
</reference>
<sequence>ASRKVSRKQITSGGLQYPMPMDFLIVAHACVPASSILDVVFPTPAGRSITIALCKLSHCSLRLPFSKQKALHQASIFVSFLHVFDFLHFYFAELLIISLILFCIRMDFENPIVNYFRLNDYTKWSVFEVLRYISNSINFTSENVNDISESLKRQLEILSSHKSLRVAARNKATKLLENLRETLANRREILNFIESQDLKFAENRYKLNVELSVVTDKTAMTGKTTEKFARSLNDNHDIRGSGNQDSSTETQTSNGP</sequence>
<keyword evidence="2" id="KW-0812">Transmembrane</keyword>
<keyword evidence="2" id="KW-0472">Membrane</keyword>
<organism evidence="3 4">
    <name type="scientific">Funneliformis geosporum</name>
    <dbReference type="NCBI Taxonomy" id="1117311"/>
    <lineage>
        <taxon>Eukaryota</taxon>
        <taxon>Fungi</taxon>
        <taxon>Fungi incertae sedis</taxon>
        <taxon>Mucoromycota</taxon>
        <taxon>Glomeromycotina</taxon>
        <taxon>Glomeromycetes</taxon>
        <taxon>Glomerales</taxon>
        <taxon>Glomeraceae</taxon>
        <taxon>Funneliformis</taxon>
    </lineage>
</organism>
<name>A0A9W4WNQ1_9GLOM</name>
<evidence type="ECO:0000313" key="3">
    <source>
        <dbReference type="EMBL" id="CAI2175537.1"/>
    </source>
</evidence>
<dbReference type="EMBL" id="CAMKVN010001377">
    <property type="protein sequence ID" value="CAI2175537.1"/>
    <property type="molecule type" value="Genomic_DNA"/>
</dbReference>
<evidence type="ECO:0000313" key="4">
    <source>
        <dbReference type="Proteomes" id="UP001153678"/>
    </source>
</evidence>
<feature type="non-terminal residue" evidence="3">
    <location>
        <position position="256"/>
    </location>
</feature>
<dbReference type="Proteomes" id="UP001153678">
    <property type="component" value="Unassembled WGS sequence"/>
</dbReference>
<feature type="transmembrane region" description="Helical" evidence="2">
    <location>
        <begin position="87"/>
        <end position="108"/>
    </location>
</feature>
<keyword evidence="4" id="KW-1185">Reference proteome</keyword>
<dbReference type="AlphaFoldDB" id="A0A9W4WNQ1"/>
<gene>
    <name evidence="3" type="ORF">FWILDA_LOCUS7143</name>
</gene>
<protein>
    <submittedName>
        <fullName evidence="3">19326_t:CDS:1</fullName>
    </submittedName>
</protein>
<keyword evidence="2" id="KW-1133">Transmembrane helix</keyword>
<evidence type="ECO:0000256" key="1">
    <source>
        <dbReference type="SAM" id="MobiDB-lite"/>
    </source>
</evidence>
<feature type="compositionally biased region" description="Polar residues" evidence="1">
    <location>
        <begin position="241"/>
        <end position="256"/>
    </location>
</feature>
<feature type="region of interest" description="Disordered" evidence="1">
    <location>
        <begin position="231"/>
        <end position="256"/>
    </location>
</feature>
<evidence type="ECO:0000256" key="2">
    <source>
        <dbReference type="SAM" id="Phobius"/>
    </source>
</evidence>
<comment type="caution">
    <text evidence="3">The sequence shown here is derived from an EMBL/GenBank/DDBJ whole genome shotgun (WGS) entry which is preliminary data.</text>
</comment>
<dbReference type="OrthoDB" id="2443937at2759"/>
<accession>A0A9W4WNQ1</accession>